<comment type="caution">
    <text evidence="1">The sequence shown here is derived from an EMBL/GenBank/DDBJ whole genome shotgun (WGS) entry which is preliminary data.</text>
</comment>
<organism evidence="1">
    <name type="scientific">candidate division WOR-3 bacterium</name>
    <dbReference type="NCBI Taxonomy" id="2052148"/>
    <lineage>
        <taxon>Bacteria</taxon>
        <taxon>Bacteria division WOR-3</taxon>
    </lineage>
</organism>
<dbReference type="AlphaFoldDB" id="A0A7C6A7X5"/>
<gene>
    <name evidence="1" type="ORF">ENW73_00265</name>
</gene>
<reference evidence="1" key="1">
    <citation type="journal article" date="2020" name="mSystems">
        <title>Genome- and Community-Level Interaction Insights into Carbon Utilization and Element Cycling Functions of Hydrothermarchaeota in Hydrothermal Sediment.</title>
        <authorList>
            <person name="Zhou Z."/>
            <person name="Liu Y."/>
            <person name="Xu W."/>
            <person name="Pan J."/>
            <person name="Luo Z.H."/>
            <person name="Li M."/>
        </authorList>
    </citation>
    <scope>NUCLEOTIDE SEQUENCE [LARGE SCALE GENOMIC DNA]</scope>
    <source>
        <strain evidence="1">SpSt-876</strain>
    </source>
</reference>
<accession>A0A7C6A7X5</accession>
<sequence>MLSREMVILQQLNQKVYFTIEDLVNLFQIKPASAKVLAARYCKKGIFLRLKKGFYVLRQNWQNYTAEDFFKLANLIQVPSYVSFMTALDFYEITTQVQRNFIESAAQKRTVKFDINGTQFVYYKLKKSLYFDFIRQNDIFIATKEKAFLDAVYLNSFGKYKFDIASIDLTKLNQGKIQQLVKFYPTKTKNVIKRLYRTQ</sequence>
<evidence type="ECO:0008006" key="2">
    <source>
        <dbReference type="Google" id="ProtNLM"/>
    </source>
</evidence>
<protein>
    <recommendedName>
        <fullName evidence="2">AbiEi antitoxin C-terminal domain-containing protein</fullName>
    </recommendedName>
</protein>
<proteinExistence type="predicted"/>
<name>A0A7C6A7X5_UNCW3</name>
<evidence type="ECO:0000313" key="1">
    <source>
        <dbReference type="EMBL" id="HHS51287.1"/>
    </source>
</evidence>
<dbReference type="EMBL" id="DTLI01000011">
    <property type="protein sequence ID" value="HHS51287.1"/>
    <property type="molecule type" value="Genomic_DNA"/>
</dbReference>